<evidence type="ECO:0000313" key="3">
    <source>
        <dbReference type="Proteomes" id="UP001235712"/>
    </source>
</evidence>
<keyword evidence="3" id="KW-1185">Reference proteome</keyword>
<evidence type="ECO:0000259" key="1">
    <source>
        <dbReference type="Pfam" id="PF00550"/>
    </source>
</evidence>
<dbReference type="Proteomes" id="UP001235712">
    <property type="component" value="Unassembled WGS sequence"/>
</dbReference>
<feature type="domain" description="Carrier" evidence="1">
    <location>
        <begin position="11"/>
        <end position="81"/>
    </location>
</feature>
<name>A0ABT9PBW0_9ACTN</name>
<dbReference type="InterPro" id="IPR036736">
    <property type="entry name" value="ACP-like_sf"/>
</dbReference>
<protein>
    <submittedName>
        <fullName evidence="2">Acyl carrier protein</fullName>
    </submittedName>
</protein>
<sequence length="87" mass="9555">MPVDTTNVKDAVRTFIMEELEWPGTAEELTDDTSLIQAGVIDSLSLPEVAHWIASEYRIAVQEMDLVAANFETLSAIEAFVRRGASA</sequence>
<gene>
    <name evidence="2" type="ORF">J2S57_005943</name>
</gene>
<dbReference type="EMBL" id="JAUSQZ010000001">
    <property type="protein sequence ID" value="MDP9830194.1"/>
    <property type="molecule type" value="Genomic_DNA"/>
</dbReference>
<dbReference type="Gene3D" id="1.10.1200.10">
    <property type="entry name" value="ACP-like"/>
    <property type="match status" value="1"/>
</dbReference>
<dbReference type="InterPro" id="IPR009081">
    <property type="entry name" value="PP-bd_ACP"/>
</dbReference>
<dbReference type="Pfam" id="PF00550">
    <property type="entry name" value="PP-binding"/>
    <property type="match status" value="1"/>
</dbReference>
<comment type="caution">
    <text evidence="2">The sequence shown here is derived from an EMBL/GenBank/DDBJ whole genome shotgun (WGS) entry which is preliminary data.</text>
</comment>
<reference evidence="2 3" key="1">
    <citation type="submission" date="2023-07" db="EMBL/GenBank/DDBJ databases">
        <title>Sequencing the genomes of 1000 actinobacteria strains.</title>
        <authorList>
            <person name="Klenk H.-P."/>
        </authorList>
    </citation>
    <scope>NUCLEOTIDE SEQUENCE [LARGE SCALE GENOMIC DNA]</scope>
    <source>
        <strain evidence="2 3">DSM 44388</strain>
    </source>
</reference>
<evidence type="ECO:0000313" key="2">
    <source>
        <dbReference type="EMBL" id="MDP9830194.1"/>
    </source>
</evidence>
<dbReference type="SUPFAM" id="SSF47336">
    <property type="entry name" value="ACP-like"/>
    <property type="match status" value="1"/>
</dbReference>
<dbReference type="RefSeq" id="WP_307249135.1">
    <property type="nucleotide sequence ID" value="NZ_JAUSQZ010000001.1"/>
</dbReference>
<organism evidence="2 3">
    <name type="scientific">Kineosporia succinea</name>
    <dbReference type="NCBI Taxonomy" id="84632"/>
    <lineage>
        <taxon>Bacteria</taxon>
        <taxon>Bacillati</taxon>
        <taxon>Actinomycetota</taxon>
        <taxon>Actinomycetes</taxon>
        <taxon>Kineosporiales</taxon>
        <taxon>Kineosporiaceae</taxon>
        <taxon>Kineosporia</taxon>
    </lineage>
</organism>
<accession>A0ABT9PBW0</accession>
<proteinExistence type="predicted"/>